<dbReference type="PANTHER" id="PTHR48418:SF1">
    <property type="entry name" value="TRNA WYBUTOSINE-SYNTHESIZING PROTEIN 3"/>
    <property type="match status" value="1"/>
</dbReference>
<dbReference type="GO" id="GO:0008033">
    <property type="term" value="P:tRNA processing"/>
    <property type="evidence" value="ECO:0007669"/>
    <property type="project" value="UniProtKB-KW"/>
</dbReference>
<evidence type="ECO:0000313" key="10">
    <source>
        <dbReference type="EMBL" id="CAJ1398806.1"/>
    </source>
</evidence>
<keyword evidence="11" id="KW-1185">Reference proteome</keyword>
<organism evidence="10 11">
    <name type="scientific">Effrenium voratum</name>
    <dbReference type="NCBI Taxonomy" id="2562239"/>
    <lineage>
        <taxon>Eukaryota</taxon>
        <taxon>Sar</taxon>
        <taxon>Alveolata</taxon>
        <taxon>Dinophyceae</taxon>
        <taxon>Suessiales</taxon>
        <taxon>Symbiodiniaceae</taxon>
        <taxon>Effrenium</taxon>
    </lineage>
</organism>
<dbReference type="SUPFAM" id="SSF111278">
    <property type="entry name" value="SSo0622-like"/>
    <property type="match status" value="1"/>
</dbReference>
<keyword evidence="6" id="KW-0819">tRNA processing</keyword>
<proteinExistence type="inferred from homology"/>
<evidence type="ECO:0000256" key="5">
    <source>
        <dbReference type="ARBA" id="ARBA00022691"/>
    </source>
</evidence>
<keyword evidence="4" id="KW-0808">Transferase</keyword>
<evidence type="ECO:0000259" key="9">
    <source>
        <dbReference type="Pfam" id="PF02676"/>
    </source>
</evidence>
<evidence type="ECO:0000256" key="8">
    <source>
        <dbReference type="ARBA" id="ARBA00049202"/>
    </source>
</evidence>
<dbReference type="PANTHER" id="PTHR48418">
    <property type="entry name" value="TRNA WYBUTOSINE-SYNTHESIZING PROTEIN 3"/>
    <property type="match status" value="1"/>
</dbReference>
<gene>
    <name evidence="10" type="ORF">EVOR1521_LOCUS22474</name>
</gene>
<sequence length="248" mass="27938">MSVVGVRAAARRLSKTKAVLRDPEDLWRCFPQEKRELLAKDKSSKGSWDSPIAQLLARINSLEEFCTLSSCSGRAYLWTPSAADLPTPARGAGAAPSLPRRVPRKCVAPETWRFHVVHDVEEWDPERHLRNGAEIPAPDEVVWARFEPFVLHVACRSLGTALGLVEASRRSFPRSSLLSFRRRFVVQIPGEDYVDLPYFFSARELNAPDRETFARYVASVMEDKFEANARRIRTLEADLAHLASGPHS</sequence>
<dbReference type="Proteomes" id="UP001178507">
    <property type="component" value="Unassembled WGS sequence"/>
</dbReference>
<dbReference type="EC" id="2.1.1.282" evidence="2"/>
<dbReference type="AlphaFoldDB" id="A0AA36J5F6"/>
<dbReference type="InterPro" id="IPR003827">
    <property type="entry name" value="tRNA_yW-synthesising"/>
</dbReference>
<evidence type="ECO:0000256" key="1">
    <source>
        <dbReference type="ARBA" id="ARBA00008569"/>
    </source>
</evidence>
<evidence type="ECO:0000313" key="11">
    <source>
        <dbReference type="Proteomes" id="UP001178507"/>
    </source>
</evidence>
<keyword evidence="3" id="KW-0489">Methyltransferase</keyword>
<dbReference type="InterPro" id="IPR036602">
    <property type="entry name" value="tRNA_yW-synthesising-like_sf"/>
</dbReference>
<evidence type="ECO:0000256" key="3">
    <source>
        <dbReference type="ARBA" id="ARBA00022603"/>
    </source>
</evidence>
<dbReference type="Gene3D" id="3.30.1960.10">
    <property type="entry name" value="tRNA wybutosine-synthesizing-like"/>
    <property type="match status" value="1"/>
</dbReference>
<dbReference type="EMBL" id="CAUJNA010003310">
    <property type="protein sequence ID" value="CAJ1398806.1"/>
    <property type="molecule type" value="Genomic_DNA"/>
</dbReference>
<evidence type="ECO:0000256" key="2">
    <source>
        <dbReference type="ARBA" id="ARBA00012750"/>
    </source>
</evidence>
<keyword evidence="5" id="KW-0949">S-adenosyl-L-methionine</keyword>
<protein>
    <recommendedName>
        <fullName evidence="2">tRNA(Phe) 7-[(3-amino-3-carboxypropyl)-4-demethylwyosine(37)-N(4)]-methyltransferase</fullName>
        <ecNumber evidence="2">2.1.1.282</ecNumber>
    </recommendedName>
    <alternativeName>
        <fullName evidence="7">tRNA(Phe) 7-((3-amino-3-carboxypropyl)-4-demethylwyosine(37)-N(4))-methyltransferase</fullName>
    </alternativeName>
</protein>
<evidence type="ECO:0000256" key="6">
    <source>
        <dbReference type="ARBA" id="ARBA00022694"/>
    </source>
</evidence>
<comment type="caution">
    <text evidence="10">The sequence shown here is derived from an EMBL/GenBank/DDBJ whole genome shotgun (WGS) entry which is preliminary data.</text>
</comment>
<dbReference type="Pfam" id="PF02676">
    <property type="entry name" value="TYW3"/>
    <property type="match status" value="1"/>
</dbReference>
<dbReference type="GO" id="GO:0032259">
    <property type="term" value="P:methylation"/>
    <property type="evidence" value="ECO:0007669"/>
    <property type="project" value="UniProtKB-KW"/>
</dbReference>
<reference evidence="10" key="1">
    <citation type="submission" date="2023-08" db="EMBL/GenBank/DDBJ databases">
        <authorList>
            <person name="Chen Y."/>
            <person name="Shah S."/>
            <person name="Dougan E. K."/>
            <person name="Thang M."/>
            <person name="Chan C."/>
        </authorList>
    </citation>
    <scope>NUCLEOTIDE SEQUENCE</scope>
</reference>
<dbReference type="GO" id="GO:0008168">
    <property type="term" value="F:methyltransferase activity"/>
    <property type="evidence" value="ECO:0007669"/>
    <property type="project" value="UniProtKB-KW"/>
</dbReference>
<evidence type="ECO:0000256" key="4">
    <source>
        <dbReference type="ARBA" id="ARBA00022679"/>
    </source>
</evidence>
<evidence type="ECO:0000256" key="7">
    <source>
        <dbReference type="ARBA" id="ARBA00030554"/>
    </source>
</evidence>
<feature type="domain" description="tRNA wybutosine-synthesizing protein" evidence="9">
    <location>
        <begin position="39"/>
        <end position="240"/>
    </location>
</feature>
<accession>A0AA36J5F6</accession>
<name>A0AA36J5F6_9DINO</name>
<comment type="catalytic activity">
    <reaction evidence="8">
        <text>4-demethyl-7-[(3S)-3-amino-3-carboxypropyl]wyosine(37) in tRNA(Phe) + S-adenosyl-L-methionine = 7-[(3S)-3-amino-3-carboxypropyl]wyosine(37) in tRNA(Phe) + S-adenosyl-L-homocysteine + H(+)</text>
        <dbReference type="Rhea" id="RHEA:36635"/>
        <dbReference type="Rhea" id="RHEA-COMP:10378"/>
        <dbReference type="Rhea" id="RHEA-COMP:10379"/>
        <dbReference type="ChEBI" id="CHEBI:15378"/>
        <dbReference type="ChEBI" id="CHEBI:57856"/>
        <dbReference type="ChEBI" id="CHEBI:59789"/>
        <dbReference type="ChEBI" id="CHEBI:73543"/>
        <dbReference type="ChEBI" id="CHEBI:73550"/>
        <dbReference type="EC" id="2.1.1.282"/>
    </reaction>
</comment>
<comment type="similarity">
    <text evidence="1">Belongs to the TYW3 family.</text>
</comment>